<dbReference type="InterPro" id="IPR036867">
    <property type="entry name" value="R3H_dom_sf"/>
</dbReference>
<dbReference type="InterPro" id="IPR015946">
    <property type="entry name" value="KH_dom-like_a/b"/>
</dbReference>
<comment type="caution">
    <text evidence="2">The sequence shown here is derived from an EMBL/GenBank/DDBJ whole genome shotgun (WGS) entry which is preliminary data.</text>
</comment>
<organism evidence="2 3">
    <name type="scientific">candidate division WWE3 bacterium RBG_13_37_7</name>
    <dbReference type="NCBI Taxonomy" id="1802609"/>
    <lineage>
        <taxon>Bacteria</taxon>
        <taxon>Katanobacteria</taxon>
    </lineage>
</organism>
<dbReference type="Gene3D" id="3.30.1370.50">
    <property type="entry name" value="R3H-like domain"/>
    <property type="match status" value="1"/>
</dbReference>
<dbReference type="SMART" id="SM00393">
    <property type="entry name" value="R3H"/>
    <property type="match status" value="1"/>
</dbReference>
<dbReference type="InterPro" id="IPR001374">
    <property type="entry name" value="R3H_dom"/>
</dbReference>
<name>A0A1F4U1W7_UNCKA</name>
<dbReference type="CDD" id="cd02414">
    <property type="entry name" value="KH-II_Jag"/>
    <property type="match status" value="1"/>
</dbReference>
<evidence type="ECO:0000313" key="3">
    <source>
        <dbReference type="Proteomes" id="UP000178270"/>
    </source>
</evidence>
<evidence type="ECO:0000259" key="1">
    <source>
        <dbReference type="PROSITE" id="PS51061"/>
    </source>
</evidence>
<reference evidence="2 3" key="1">
    <citation type="journal article" date="2016" name="Nat. Commun.">
        <title>Thousands of microbial genomes shed light on interconnected biogeochemical processes in an aquifer system.</title>
        <authorList>
            <person name="Anantharaman K."/>
            <person name="Brown C.T."/>
            <person name="Hug L.A."/>
            <person name="Sharon I."/>
            <person name="Castelle C.J."/>
            <person name="Probst A.J."/>
            <person name="Thomas B.C."/>
            <person name="Singh A."/>
            <person name="Wilkins M.J."/>
            <person name="Karaoz U."/>
            <person name="Brodie E.L."/>
            <person name="Williams K.H."/>
            <person name="Hubbard S.S."/>
            <person name="Banfield J.F."/>
        </authorList>
    </citation>
    <scope>NUCLEOTIDE SEQUENCE [LARGE SCALE GENOMIC DNA]</scope>
</reference>
<dbReference type="EMBL" id="MEUS01000007">
    <property type="protein sequence ID" value="OGC38965.1"/>
    <property type="molecule type" value="Genomic_DNA"/>
</dbReference>
<dbReference type="InterPro" id="IPR039247">
    <property type="entry name" value="KhpB"/>
</dbReference>
<proteinExistence type="predicted"/>
<dbReference type="InterPro" id="IPR034079">
    <property type="entry name" value="R3H_KhpB"/>
</dbReference>
<dbReference type="PANTHER" id="PTHR35800">
    <property type="entry name" value="PROTEIN JAG"/>
    <property type="match status" value="1"/>
</dbReference>
<protein>
    <recommendedName>
        <fullName evidence="1">R3H domain-containing protein</fullName>
    </recommendedName>
</protein>
<dbReference type="CDD" id="cd02644">
    <property type="entry name" value="R3H_jag"/>
    <property type="match status" value="1"/>
</dbReference>
<dbReference type="Pfam" id="PF01424">
    <property type="entry name" value="R3H"/>
    <property type="match status" value="1"/>
</dbReference>
<evidence type="ECO:0000313" key="2">
    <source>
        <dbReference type="EMBL" id="OGC38965.1"/>
    </source>
</evidence>
<dbReference type="InterPro" id="IPR038008">
    <property type="entry name" value="Jag_KH"/>
</dbReference>
<dbReference type="Pfam" id="PF13083">
    <property type="entry name" value="KH_KhpA-B"/>
    <property type="match status" value="1"/>
</dbReference>
<dbReference type="Proteomes" id="UP000178270">
    <property type="component" value="Unassembled WGS sequence"/>
</dbReference>
<gene>
    <name evidence="2" type="ORF">A3K42_00415</name>
</gene>
<accession>A0A1F4U1W7</accession>
<feature type="domain" description="R3H" evidence="1">
    <location>
        <begin position="84"/>
        <end position="149"/>
    </location>
</feature>
<dbReference type="SUPFAM" id="SSF82708">
    <property type="entry name" value="R3H domain"/>
    <property type="match status" value="1"/>
</dbReference>
<dbReference type="AlphaFoldDB" id="A0A1F4U1W7"/>
<dbReference type="PANTHER" id="PTHR35800:SF1">
    <property type="entry name" value="RNA-BINDING PROTEIN KHPB"/>
    <property type="match status" value="1"/>
</dbReference>
<dbReference type="Gene3D" id="3.30.300.20">
    <property type="match status" value="1"/>
</dbReference>
<sequence length="149" mass="17474">METQELIEKTIKDLLKFFEVGAKVKVEEKEEDTFTVAITGDDLSFLIGFHGNTLNALQVMLTNMVFKQTNKWIKILVDINEYKDKRVEKIQEMTRHFIDKARFFKKEVAMPPMTPWERRQVHVLASEYLDIETESVGEGSDRHIIIKIK</sequence>
<dbReference type="GO" id="GO:0003723">
    <property type="term" value="F:RNA binding"/>
    <property type="evidence" value="ECO:0007669"/>
    <property type="project" value="InterPro"/>
</dbReference>
<dbReference type="PROSITE" id="PS51061">
    <property type="entry name" value="R3H"/>
    <property type="match status" value="1"/>
</dbReference>